<accession>A0ACC3AAH1</accession>
<proteinExistence type="predicted"/>
<evidence type="ECO:0000313" key="1">
    <source>
        <dbReference type="EMBL" id="KAJ9658158.1"/>
    </source>
</evidence>
<name>A0ACC3AAH1_9EURO</name>
<protein>
    <submittedName>
        <fullName evidence="1">Uncharacterized protein</fullName>
    </submittedName>
</protein>
<dbReference type="EMBL" id="JAPDRQ010000054">
    <property type="protein sequence ID" value="KAJ9658158.1"/>
    <property type="molecule type" value="Genomic_DNA"/>
</dbReference>
<comment type="caution">
    <text evidence="1">The sequence shown here is derived from an EMBL/GenBank/DDBJ whole genome shotgun (WGS) entry which is preliminary data.</text>
</comment>
<reference evidence="1" key="1">
    <citation type="submission" date="2022-10" db="EMBL/GenBank/DDBJ databases">
        <title>Culturing micro-colonial fungi from biological soil crusts in the Mojave desert and describing Neophaeococcomyces mojavensis, and introducing the new genera and species Taxawa tesnikishii.</title>
        <authorList>
            <person name="Kurbessoian T."/>
            <person name="Stajich J.E."/>
        </authorList>
    </citation>
    <scope>NUCLEOTIDE SEQUENCE</scope>
    <source>
        <strain evidence="1">JES_112</strain>
    </source>
</reference>
<evidence type="ECO:0000313" key="2">
    <source>
        <dbReference type="Proteomes" id="UP001172386"/>
    </source>
</evidence>
<sequence>MAILSNFEITILTLRTVTSTHTGLPEQQWHPLAEHYPPKFDATRTDFCEKYIGVPSLATLSVEPGQGLSRSRRTSQFAHHASPVDIDDLEWPESAVESETERAVEFAIDYKVHCGFTFNDSDEADLIVFRTYLDGERIGSGFVKRDRWERRGTYRVRKKGKRVWIDDPFAAVGEWVQQKWTFAPGHHGTLKIEAWRETHRAQHVRQGMFQTPSNTGWMPLAAQYPDTGVIDLTGMSDDLSAIESVTVSPRVKKTRKIDLWPMATFVFEYRSEETLKTLGMIREPDMVMDDDDETEAGPMPKRAKSPQPLQPRQYCYDTSQFWSSPSNPAPAAAFSSICPATAMSDAEFDALLNQTQADCQEVNTVDLTTDTTLRSYSSMTTNSTSYTTYSSTATTNYELYSDNKEFVSQTSSKGNDPPQNCGTEVVDLTMLD</sequence>
<organism evidence="1 2">
    <name type="scientific">Neophaeococcomyces mojaviensis</name>
    <dbReference type="NCBI Taxonomy" id="3383035"/>
    <lineage>
        <taxon>Eukaryota</taxon>
        <taxon>Fungi</taxon>
        <taxon>Dikarya</taxon>
        <taxon>Ascomycota</taxon>
        <taxon>Pezizomycotina</taxon>
        <taxon>Eurotiomycetes</taxon>
        <taxon>Chaetothyriomycetidae</taxon>
        <taxon>Chaetothyriales</taxon>
        <taxon>Chaetothyriales incertae sedis</taxon>
        <taxon>Neophaeococcomyces</taxon>
    </lineage>
</organism>
<keyword evidence="2" id="KW-1185">Reference proteome</keyword>
<gene>
    <name evidence="1" type="ORF">H2198_003863</name>
</gene>
<dbReference type="Proteomes" id="UP001172386">
    <property type="component" value="Unassembled WGS sequence"/>
</dbReference>